<evidence type="ECO:0000313" key="5">
    <source>
        <dbReference type="Proteomes" id="UP000595823"/>
    </source>
</evidence>
<dbReference type="KEGG" id="scia:HUG15_05450"/>
<dbReference type="EMBL" id="CP054705">
    <property type="protein sequence ID" value="QQK75104.1"/>
    <property type="molecule type" value="Genomic_DNA"/>
</dbReference>
<dbReference type="InterPro" id="IPR029432">
    <property type="entry name" value="Gp28/Gp37-like_dom"/>
</dbReference>
<dbReference type="KEGG" id="scia:HUG15_05780"/>
<reference evidence="4 5" key="1">
    <citation type="submission" date="2020-06" db="EMBL/GenBank/DDBJ databases">
        <title>Genomic analysis of Salicibibacter sp. NKC5-3.</title>
        <authorList>
            <person name="Oh Y.J."/>
        </authorList>
    </citation>
    <scope>NUCLEOTIDE SEQUENCE [LARGE SCALE GENOMIC DNA]</scope>
    <source>
        <strain evidence="4 5">NKC5-3</strain>
    </source>
</reference>
<sequence>MKPIRILSPNFVLQAEIDRYSSYQRTNRWHSPGEFELHVNRHMQGADLLRKGNYIVTMEPETEQTSIERDEDLSSGMLANLEVT</sequence>
<accession>A0A7T7CAR0</accession>
<feature type="domain" description="Gp28/Gp37-like" evidence="2">
    <location>
        <begin position="3"/>
        <end position="61"/>
    </location>
</feature>
<dbReference type="Proteomes" id="UP000595823">
    <property type="component" value="Chromosome"/>
</dbReference>
<evidence type="ECO:0000313" key="4">
    <source>
        <dbReference type="EMBL" id="QQK75164.1"/>
    </source>
</evidence>
<proteinExistence type="predicted"/>
<name>A0A7T7CAR0_9BACI</name>
<keyword evidence="5" id="KW-1185">Reference proteome</keyword>
<dbReference type="AlphaFoldDB" id="A0A7T7CAR0"/>
<dbReference type="EMBL" id="CP054705">
    <property type="protein sequence ID" value="QQK75164.1"/>
    <property type="molecule type" value="Genomic_DNA"/>
</dbReference>
<organism evidence="4 5">
    <name type="scientific">Salicibibacter cibarius</name>
    <dbReference type="NCBI Taxonomy" id="2743000"/>
    <lineage>
        <taxon>Bacteria</taxon>
        <taxon>Bacillati</taxon>
        <taxon>Bacillota</taxon>
        <taxon>Bacilli</taxon>
        <taxon>Bacillales</taxon>
        <taxon>Bacillaceae</taxon>
        <taxon>Salicibibacter</taxon>
    </lineage>
</organism>
<evidence type="ECO:0000256" key="1">
    <source>
        <dbReference type="SAM" id="MobiDB-lite"/>
    </source>
</evidence>
<protein>
    <recommendedName>
        <fullName evidence="2">Gp28/Gp37-like domain-containing protein</fullName>
    </recommendedName>
</protein>
<dbReference type="RefSeq" id="WP_200127706.1">
    <property type="nucleotide sequence ID" value="NZ_CP054705.1"/>
</dbReference>
<dbReference type="Pfam" id="PF14594">
    <property type="entry name" value="Sipho_Gp37"/>
    <property type="match status" value="1"/>
</dbReference>
<feature type="region of interest" description="Disordered" evidence="1">
    <location>
        <begin position="61"/>
        <end position="84"/>
    </location>
</feature>
<gene>
    <name evidence="3" type="ORF">HUG15_05450</name>
    <name evidence="4" type="ORF">HUG15_05780</name>
</gene>
<evidence type="ECO:0000313" key="3">
    <source>
        <dbReference type="EMBL" id="QQK75104.1"/>
    </source>
</evidence>
<evidence type="ECO:0000259" key="2">
    <source>
        <dbReference type="Pfam" id="PF14594"/>
    </source>
</evidence>